<keyword evidence="1" id="KW-0812">Transmembrane</keyword>
<evidence type="ECO:0000256" key="1">
    <source>
        <dbReference type="SAM" id="Phobius"/>
    </source>
</evidence>
<organism evidence="2 3">
    <name type="scientific">Myxococcus llanfairpwllgwyngyllgogerychwyrndrobwllllantysiliogogogochensis</name>
    <dbReference type="NCBI Taxonomy" id="2590453"/>
    <lineage>
        <taxon>Bacteria</taxon>
        <taxon>Pseudomonadati</taxon>
        <taxon>Myxococcota</taxon>
        <taxon>Myxococcia</taxon>
        <taxon>Myxococcales</taxon>
        <taxon>Cystobacterineae</taxon>
        <taxon>Myxococcaceae</taxon>
        <taxon>Myxococcus</taxon>
    </lineage>
</organism>
<dbReference type="OrthoDB" id="8781707at2"/>
<keyword evidence="1" id="KW-0472">Membrane</keyword>
<dbReference type="AlphaFoldDB" id="A0A540WNT5"/>
<dbReference type="RefSeq" id="WP_141647543.1">
    <property type="nucleotide sequence ID" value="NZ_VIFM01000236.1"/>
</dbReference>
<keyword evidence="3" id="KW-1185">Reference proteome</keyword>
<dbReference type="Proteomes" id="UP000315369">
    <property type="component" value="Unassembled WGS sequence"/>
</dbReference>
<keyword evidence="1" id="KW-1133">Transmembrane helix</keyword>
<gene>
    <name evidence="2" type="ORF">FJV41_38190</name>
</gene>
<feature type="transmembrane region" description="Helical" evidence="1">
    <location>
        <begin position="144"/>
        <end position="166"/>
    </location>
</feature>
<sequence length="274" mass="28262">MTPFFDAILAFPTAIFTTAMGVVLTYWLFVIIGAVGIDLLDGGHVDFESGGKALGAAFEGGGKALAGTLEGGAKAAGEALQGGGKAMGAHDHDAHVDGGILSTLGFAGIPLTVSVSLVSFFSWFLSLVATPPAHAALGGVLPSWLISSAVGLLCFVAGLVISGIAVRPLKPVFVARKAPGRDSLMGRVCTISSGGVTDRNGHATFEDGEAGFILNVVCSKKNGLKRGDPALVLSYDAQRDVYEVEPVDWLLPEEMDQLRDPARAAALARARART</sequence>
<feature type="transmembrane region" description="Helical" evidence="1">
    <location>
        <begin position="14"/>
        <end position="37"/>
    </location>
</feature>
<evidence type="ECO:0008006" key="4">
    <source>
        <dbReference type="Google" id="ProtNLM"/>
    </source>
</evidence>
<dbReference type="EMBL" id="VIFM01000236">
    <property type="protein sequence ID" value="TQF10685.1"/>
    <property type="molecule type" value="Genomic_DNA"/>
</dbReference>
<name>A0A540WNT5_9BACT</name>
<comment type="caution">
    <text evidence="2">The sequence shown here is derived from an EMBL/GenBank/DDBJ whole genome shotgun (WGS) entry which is preliminary data.</text>
</comment>
<evidence type="ECO:0000313" key="3">
    <source>
        <dbReference type="Proteomes" id="UP000315369"/>
    </source>
</evidence>
<evidence type="ECO:0000313" key="2">
    <source>
        <dbReference type="EMBL" id="TQF10685.1"/>
    </source>
</evidence>
<proteinExistence type="predicted"/>
<protein>
    <recommendedName>
        <fullName evidence="4">DUF1449 family protein</fullName>
    </recommendedName>
</protein>
<feature type="transmembrane region" description="Helical" evidence="1">
    <location>
        <begin position="104"/>
        <end position="124"/>
    </location>
</feature>
<accession>A0A540WNT5</accession>
<reference evidence="2 3" key="1">
    <citation type="submission" date="2019-06" db="EMBL/GenBank/DDBJ databases">
        <authorList>
            <person name="Livingstone P."/>
            <person name="Whitworth D."/>
        </authorList>
    </citation>
    <scope>NUCLEOTIDE SEQUENCE [LARGE SCALE GENOMIC DNA]</scope>
    <source>
        <strain evidence="2 3">AM401</strain>
    </source>
</reference>